<keyword evidence="1 2" id="KW-0732">Signal</keyword>
<gene>
    <name evidence="4" type="ORF">QYG89_16695</name>
</gene>
<evidence type="ECO:0000313" key="5">
    <source>
        <dbReference type="Proteomes" id="UP001619911"/>
    </source>
</evidence>
<feature type="signal peptide" evidence="2">
    <location>
        <begin position="1"/>
        <end position="24"/>
    </location>
</feature>
<evidence type="ECO:0000256" key="2">
    <source>
        <dbReference type="SAM" id="SignalP"/>
    </source>
</evidence>
<feature type="domain" description="SLH" evidence="3">
    <location>
        <begin position="23"/>
        <end position="82"/>
    </location>
</feature>
<dbReference type="InterPro" id="IPR051465">
    <property type="entry name" value="Cell_Envelope_Struct_Comp"/>
</dbReference>
<dbReference type="EMBL" id="JAUIYO010000031">
    <property type="protein sequence ID" value="MFK2827257.1"/>
    <property type="molecule type" value="Genomic_DNA"/>
</dbReference>
<dbReference type="Proteomes" id="UP001619911">
    <property type="component" value="Unassembled WGS sequence"/>
</dbReference>
<reference evidence="4 5" key="1">
    <citation type="submission" date="2023-07" db="EMBL/GenBank/DDBJ databases">
        <title>Bacillus lucianemedeirus sp. nov, a new species isolated from an immunobiological production facility.</title>
        <authorList>
            <person name="Costa L.V."/>
            <person name="Miranda R.V.S.L."/>
            <person name="Brandao M.L.L."/>
            <person name="Reis C.M.F."/>
            <person name="Frazao A.M."/>
            <person name="Cruz F.V."/>
            <person name="Baio P.V.P."/>
            <person name="Veras J.F.C."/>
            <person name="Ramos J.N."/>
            <person name="Vieira V."/>
        </authorList>
    </citation>
    <scope>NUCLEOTIDE SEQUENCE [LARGE SCALE GENOMIC DNA]</scope>
    <source>
        <strain evidence="4 5">B190/17</strain>
    </source>
</reference>
<dbReference type="Pfam" id="PF00395">
    <property type="entry name" value="SLH"/>
    <property type="match status" value="3"/>
</dbReference>
<evidence type="ECO:0000256" key="1">
    <source>
        <dbReference type="ARBA" id="ARBA00022729"/>
    </source>
</evidence>
<organism evidence="4 5">
    <name type="scientific">Bacillus lumedeiriae</name>
    <dbReference type="NCBI Taxonomy" id="3058829"/>
    <lineage>
        <taxon>Bacteria</taxon>
        <taxon>Bacillati</taxon>
        <taxon>Bacillota</taxon>
        <taxon>Bacilli</taxon>
        <taxon>Bacillales</taxon>
        <taxon>Bacillaceae</taxon>
        <taxon>Bacillus</taxon>
    </lineage>
</organism>
<keyword evidence="5" id="KW-1185">Reference proteome</keyword>
<accession>A0ABW8ICQ1</accession>
<protein>
    <submittedName>
        <fullName evidence="4">S-layer homology domain-containing protein</fullName>
    </submittedName>
</protein>
<name>A0ABW8ICQ1_9BACI</name>
<evidence type="ECO:0000259" key="3">
    <source>
        <dbReference type="PROSITE" id="PS51272"/>
    </source>
</evidence>
<feature type="domain" description="SLH" evidence="3">
    <location>
        <begin position="147"/>
        <end position="205"/>
    </location>
</feature>
<feature type="domain" description="SLH" evidence="3">
    <location>
        <begin position="83"/>
        <end position="146"/>
    </location>
</feature>
<feature type="chain" id="PRO_5045066151" evidence="2">
    <location>
        <begin position="25"/>
        <end position="435"/>
    </location>
</feature>
<dbReference type="RefSeq" id="WP_404319348.1">
    <property type="nucleotide sequence ID" value="NZ_JAUIYO010000031.1"/>
</dbReference>
<sequence length="435" mass="48011">MKKCISVILSFLLTLGLFVPFVSADSFNDLSTNHRFFKEVDYLATKAIISGYTDGRFGPDEKVTRAAAAAMIGRALKLDGQQRKTPFKDVNSTNFASGYIAAAVEKKIISGYPDGTFRPNATLTRGQMAILIDRAFQLKEMSTIRFHDVPSSSSAYQSIYKIVAAGITSGYPDGTFKPNTTMTRAPFSAFLARALNDRFKVSPPVIPNPPAISWNGDWKRADFINPGILEIRKASQSSFEFLINVASGGHAGEIQGRAQISGKQAYYSDPDFGCKLTFIHKGESIQVSQSAACESYGGIGTFFNGDFALNPKEIKPTLYQNGVFSSEVQDKKFQQLTGSDYQIFVDNMQMIAADSYDTEVNGVIKAGGVRGLYTFMEAIIIIGNDGHYYGAAIKDADTVHYYTTNPNYKNKLPKSIVSWKSRFNSYPVKYFYRSL</sequence>
<evidence type="ECO:0000313" key="4">
    <source>
        <dbReference type="EMBL" id="MFK2827257.1"/>
    </source>
</evidence>
<dbReference type="InterPro" id="IPR001119">
    <property type="entry name" value="SLH_dom"/>
</dbReference>
<proteinExistence type="predicted"/>
<comment type="caution">
    <text evidence="4">The sequence shown here is derived from an EMBL/GenBank/DDBJ whole genome shotgun (WGS) entry which is preliminary data.</text>
</comment>
<dbReference type="PANTHER" id="PTHR43308">
    <property type="entry name" value="OUTER MEMBRANE PROTEIN ALPHA-RELATED"/>
    <property type="match status" value="1"/>
</dbReference>
<dbReference type="PANTHER" id="PTHR43308:SF5">
    <property type="entry name" value="S-LAYER PROTEIN _ PEPTIDOGLYCAN ENDO-BETA-N-ACETYLGLUCOSAMINIDASE"/>
    <property type="match status" value="1"/>
</dbReference>
<dbReference type="PROSITE" id="PS51272">
    <property type="entry name" value="SLH"/>
    <property type="match status" value="3"/>
</dbReference>